<organism evidence="3 4">
    <name type="scientific">Dyadobacter subterraneus</name>
    <dbReference type="NCBI Taxonomy" id="2773304"/>
    <lineage>
        <taxon>Bacteria</taxon>
        <taxon>Pseudomonadati</taxon>
        <taxon>Bacteroidota</taxon>
        <taxon>Cytophagia</taxon>
        <taxon>Cytophagales</taxon>
        <taxon>Spirosomataceae</taxon>
        <taxon>Dyadobacter</taxon>
    </lineage>
</organism>
<dbReference type="Pfam" id="PF01835">
    <property type="entry name" value="MG2"/>
    <property type="match status" value="1"/>
</dbReference>
<dbReference type="RefSeq" id="WP_194123156.1">
    <property type="nucleotide sequence ID" value="NZ_JACYGY010000001.1"/>
</dbReference>
<dbReference type="Proteomes" id="UP000634134">
    <property type="component" value="Unassembled WGS sequence"/>
</dbReference>
<dbReference type="Pfam" id="PF17973">
    <property type="entry name" value="bMG10"/>
    <property type="match status" value="1"/>
</dbReference>
<accession>A0ABR9WHY6</accession>
<dbReference type="InterPro" id="IPR008930">
    <property type="entry name" value="Terpenoid_cyclase/PrenylTrfase"/>
</dbReference>
<comment type="similarity">
    <text evidence="1">Belongs to the protease inhibitor I39 (alpha-2-macroglobulin) family. Bacterial alpha-2-macroglobulin subfamily.</text>
</comment>
<evidence type="ECO:0000313" key="3">
    <source>
        <dbReference type="EMBL" id="MBE9465133.1"/>
    </source>
</evidence>
<feature type="domain" description="Alpha-2-macroglobulin" evidence="2">
    <location>
        <begin position="1239"/>
        <end position="1329"/>
    </location>
</feature>
<dbReference type="Gene3D" id="1.50.10.20">
    <property type="match status" value="1"/>
</dbReference>
<dbReference type="SUPFAM" id="SSF48239">
    <property type="entry name" value="Terpenoid cyclases/Protein prenyltransferases"/>
    <property type="match status" value="1"/>
</dbReference>
<dbReference type="InterPro" id="IPR001599">
    <property type="entry name" value="Macroglobln_a2"/>
</dbReference>
<evidence type="ECO:0000313" key="4">
    <source>
        <dbReference type="Proteomes" id="UP000634134"/>
    </source>
</evidence>
<dbReference type="PANTHER" id="PTHR40094">
    <property type="entry name" value="ALPHA-2-MACROGLOBULIN HOMOLOG"/>
    <property type="match status" value="1"/>
</dbReference>
<gene>
    <name evidence="3" type="ORF">IEE83_24895</name>
</gene>
<comment type="caution">
    <text evidence="3">The sequence shown here is derived from an EMBL/GenBank/DDBJ whole genome shotgun (WGS) entry which is preliminary data.</text>
</comment>
<evidence type="ECO:0000259" key="2">
    <source>
        <dbReference type="SMART" id="SM01360"/>
    </source>
</evidence>
<dbReference type="Gene3D" id="2.60.40.1930">
    <property type="match status" value="1"/>
</dbReference>
<dbReference type="PANTHER" id="PTHR40094:SF1">
    <property type="entry name" value="UBIQUITIN DOMAIN-CONTAINING PROTEIN"/>
    <property type="match status" value="1"/>
</dbReference>
<dbReference type="SMART" id="SM01360">
    <property type="entry name" value="A2M"/>
    <property type="match status" value="1"/>
</dbReference>
<dbReference type="Gene3D" id="2.20.130.20">
    <property type="match status" value="1"/>
</dbReference>
<dbReference type="InterPro" id="IPR002890">
    <property type="entry name" value="MG2"/>
</dbReference>
<keyword evidence="4" id="KW-1185">Reference proteome</keyword>
<reference evidence="4" key="1">
    <citation type="submission" date="2023-07" db="EMBL/GenBank/DDBJ databases">
        <title>Dyadobacter sp. nov 'subterranea' isolated from contaminted grondwater.</title>
        <authorList>
            <person name="Szabo I."/>
            <person name="Al-Omari J."/>
            <person name="Szerdahelyi S.G."/>
            <person name="Rado J."/>
        </authorList>
    </citation>
    <scope>NUCLEOTIDE SEQUENCE [LARGE SCALE GENOMIC DNA]</scope>
    <source>
        <strain evidence="4">UP-52</strain>
    </source>
</reference>
<dbReference type="InterPro" id="IPR041246">
    <property type="entry name" value="Bact_MG10"/>
</dbReference>
<name>A0ABR9WHY6_9BACT</name>
<dbReference type="Pfam" id="PF00207">
    <property type="entry name" value="A2M"/>
    <property type="match status" value="1"/>
</dbReference>
<sequence>MKLSTSPVLFSFIVILCFFSKTIRSQNLVKTYEVQWKNVANYTDKGLSQSALAEVKKIYQLAKKENQEAQIIKAVVYMIDLQSENRENAEIISIQELEKEINSNKEPAKSILTSLLAKKYYQYYQQIRWQLYNRTATQEFKKEDIATWTTEDFHQKISSLYLRSISQEKLLKQTALEGYNAIITKGNVRKLRPTLYDLLAQEALAYFSTDERNIKKPTYSFEINSASAYDPAADFIHRKFETKDTTSLEFYTLKLYQKLIAFHINDKTADALIDIDLQRLQYVKQKSVHPDSDELYFMSVRHLADQYQNTPAAAQAWYLTALWHYENGVGYQANQDTTNRLEKVKAIEICNKIIKQNSKTEGGVNALNLMQTIQRKSLQYTTENVNIPEKPFRMLVEYQNINRLYLRIIRSTEEMKIKISFGLSPENLHLFTTATSIRSWEQNLPDTKDYQEHSLEIKVDALPVGEYFILVADNPIFQNPKTLIGLRQLYISNITYAQNGDDLFLLNRDTGQPLSQAKVRIWQTRNDRNGLGYLKLKSDLFVADYNGYLKRKKLNDTQNPITELLEITHENDKLFMQKEAHTYYRYSEEETPMTRKTYLFTDRSIYRPGQMVYYKGIVTNSNASTSQPDIDTDIPVILKNTNWEEVEKTIVRVNDFGGFSGKFQLPTNTLNGAFSLYVDENSSVTIYVEDYKRPKFAIAFDSLKTTYKLNDSIRINGAAIAYAGNTIDAAKVSYRVVRNTSHLYNSYDKHMTLPSFPVDITHGEITTAQSGKFSIAFQATPDLKISKNIEPIFHFTIHANVTDSNGETRSEEITVSVGYKSIILKTDISDKIQTDTLKNFAIRTENMNGVFTESDVKIKMIRLMPENRLIRERLWKRPDLFVMSKAEFISLFPNDEYDNESDFENWPEQQVVFEKTKRLSPDKGFNVSETKFDAGFYKLEITAIHLGEEIKDIKFVEIIDPKSGKTNRPEYLTIKESNPIQPGEKTTFEIGSSANQVFVIKSSSWKEKGSYPYSFFSINNEKRIFEFSVTEADRRSYSVDYLFVKHNRIYAHDEVVKVPWLNKDLQIEYLTFRDKTLPGSKEKWKIKITGYKKEKVAAEMLASMYDTSLDQFHPNQWIKPDLWREILDNDAWNSFDNFSDGAAITNLSDYLIPSMSLNKIYDEFFWQNFGRIVFKGNKGKTINRNTLAEKVPGVNLESSLAVVQLADEQHAKMESPVIPDKPAIKKEITNNIRKNFSETAFFFPDLLTNEKGEIEFSFTMPEALTRWKFQALAHTKELALGYSSKEIITQKDLMVQPNAPRFLREGDKISFSSKVVNLADKELSGTVTFQLFDTETNQSVDEIFKNTSFSQSFILKGKESKTIQFPIEVPENFSKTLTWRIIAKSGSYSDGEENFLPVLSNRILVTETLPLSTKGNGSKNFKFEKLINSGNSKTLSNLSLSAEFTTNPAWYAVQALPYLAKSRFDCAEQIWNRYYANALAANIVQMSPRISKIFETWRTLDTTALHGNLQKNQELKSIFLEETPWVLAAKTENQQKKNIALLFDLNKISNDLQSNFAKLEQMQNPNGAFSWFKGGPDDRYMTQYILSGIGHLRKISGKGKSMDVKMETLMRKGIQFLDQKIKEDYDFLVKEKTDLNKLSAGPNAIQYLYMRSFFPEIEIPKTSQKAWNYFHDRAKLNWLSQSKYLQGLTALALFKTGEKEIAKAILKSLKETAITNEEMGMYWKSNQQGWWWYEAPVERQALLIEAFQEINQDSKTVNDLKTWLLKNKQTNNWESTKATAEACYALLLQGTDILNQESVITLNLGELSLKSTDQKQEAGTGYFKTIVDGTKIKPEMGNVKIEVNTNSSSNLPAWGAVYWQYFENADKVTSAETSLKLAKQLFIERNSDKGPVLSLVKEGDKLHVGDKINVRIELRADRDMEYVHMKDLRAAAFEPVNVLSGYKWKGGLGYYESTRDASTDFFFDHLRQGTYVFEYPLFVTHDGNFANGITNIECMYAPEFSGHSDGVRVEVGR</sequence>
<proteinExistence type="inferred from homology"/>
<dbReference type="EMBL" id="JACYGY010000001">
    <property type="protein sequence ID" value="MBE9465133.1"/>
    <property type="molecule type" value="Genomic_DNA"/>
</dbReference>
<dbReference type="InterPro" id="IPR051802">
    <property type="entry name" value="YfhM-like"/>
</dbReference>
<evidence type="ECO:0000256" key="1">
    <source>
        <dbReference type="ARBA" id="ARBA00010556"/>
    </source>
</evidence>
<protein>
    <submittedName>
        <fullName evidence="3">Alpha-2-macroglobulin</fullName>
    </submittedName>
</protein>